<evidence type="ECO:0000313" key="3">
    <source>
        <dbReference type="Proteomes" id="UP000182882"/>
    </source>
</evidence>
<reference evidence="3" key="1">
    <citation type="submission" date="2016-10" db="EMBL/GenBank/DDBJ databases">
        <authorList>
            <person name="Varghese N."/>
            <person name="Submissions S."/>
        </authorList>
    </citation>
    <scope>NUCLEOTIDE SEQUENCE [LARGE SCALE GENOMIC DNA]</scope>
    <source>
        <strain evidence="3">Nm10</strain>
    </source>
</reference>
<evidence type="ECO:0000313" key="2">
    <source>
        <dbReference type="EMBL" id="SDU26575.1"/>
    </source>
</evidence>
<dbReference type="AlphaFoldDB" id="A0A1H2H460"/>
<accession>A0A1H2H460</accession>
<dbReference type="InterPro" id="IPR017894">
    <property type="entry name" value="HTH_IS21_transposase_type"/>
</dbReference>
<feature type="domain" description="HTH IS21-type" evidence="1">
    <location>
        <begin position="3"/>
        <end position="66"/>
    </location>
</feature>
<dbReference type="Proteomes" id="UP000182882">
    <property type="component" value="Unassembled WGS sequence"/>
</dbReference>
<dbReference type="Gene3D" id="1.10.10.60">
    <property type="entry name" value="Homeodomain-like"/>
    <property type="match status" value="1"/>
</dbReference>
<protein>
    <recommendedName>
        <fullName evidence="1">HTH IS21-type domain-containing protein</fullName>
    </recommendedName>
</protein>
<name>A0A1H2H460_9PROT</name>
<keyword evidence="3" id="KW-1185">Reference proteome</keyword>
<gene>
    <name evidence="2" type="ORF">SAMN05216406_1412</name>
</gene>
<organism evidence="2 3">
    <name type="scientific">Nitrosomonas ureae</name>
    <dbReference type="NCBI Taxonomy" id="44577"/>
    <lineage>
        <taxon>Bacteria</taxon>
        <taxon>Pseudomonadati</taxon>
        <taxon>Pseudomonadota</taxon>
        <taxon>Betaproteobacteria</taxon>
        <taxon>Nitrosomonadales</taxon>
        <taxon>Nitrosomonadaceae</taxon>
        <taxon>Nitrosomonas</taxon>
    </lineage>
</organism>
<dbReference type="EMBL" id="FNLN01000041">
    <property type="protein sequence ID" value="SDU26575.1"/>
    <property type="molecule type" value="Genomic_DNA"/>
</dbReference>
<sequence length="138" mass="16191">MVMYAKIRRMFYREHLTISEIQRRTSLSRSTIKKWLRASGDSAVKYYRLKIPGKLTPFEPKLLLALEADVHRPKKDRRTALMLFDDIQCLSTQVPDFIRGCFTNNISSQSLLPSFQKSLRPAVIDIRIDTFWSWSCPH</sequence>
<dbReference type="RefSeq" id="WP_235590447.1">
    <property type="nucleotide sequence ID" value="NZ_CP013341.1"/>
</dbReference>
<proteinExistence type="predicted"/>
<dbReference type="PROSITE" id="PS50531">
    <property type="entry name" value="HTH_IS21"/>
    <property type="match status" value="1"/>
</dbReference>
<evidence type="ECO:0000259" key="1">
    <source>
        <dbReference type="PROSITE" id="PS50531"/>
    </source>
</evidence>